<dbReference type="InterPro" id="IPR036047">
    <property type="entry name" value="F-box-like_dom_sf"/>
</dbReference>
<dbReference type="Pfam" id="PF00646">
    <property type="entry name" value="F-box"/>
    <property type="match status" value="1"/>
</dbReference>
<dbReference type="InterPro" id="IPR005174">
    <property type="entry name" value="KIB1-4_b-propeller"/>
</dbReference>
<evidence type="ECO:0000259" key="2">
    <source>
        <dbReference type="Pfam" id="PF00646"/>
    </source>
</evidence>
<keyword evidence="5" id="KW-1185">Reference proteome</keyword>
<dbReference type="Gene3D" id="1.20.1280.50">
    <property type="match status" value="1"/>
</dbReference>
<organism evidence="4 5">
    <name type="scientific">Urochloa decumbens</name>
    <dbReference type="NCBI Taxonomy" id="240449"/>
    <lineage>
        <taxon>Eukaryota</taxon>
        <taxon>Viridiplantae</taxon>
        <taxon>Streptophyta</taxon>
        <taxon>Embryophyta</taxon>
        <taxon>Tracheophyta</taxon>
        <taxon>Spermatophyta</taxon>
        <taxon>Magnoliopsida</taxon>
        <taxon>Liliopsida</taxon>
        <taxon>Poales</taxon>
        <taxon>Poaceae</taxon>
        <taxon>PACMAD clade</taxon>
        <taxon>Panicoideae</taxon>
        <taxon>Panicodae</taxon>
        <taxon>Paniceae</taxon>
        <taxon>Melinidinae</taxon>
        <taxon>Urochloa</taxon>
    </lineage>
</organism>
<accession>A0ABC9B7A2</accession>
<dbReference type="Proteomes" id="UP001497457">
    <property type="component" value="Chromosome 24b"/>
</dbReference>
<feature type="chain" id="PRO_5044743047" description="F-box domain-containing protein" evidence="1">
    <location>
        <begin position="34"/>
        <end position="469"/>
    </location>
</feature>
<reference evidence="5" key="1">
    <citation type="submission" date="2024-06" db="EMBL/GenBank/DDBJ databases">
        <authorList>
            <person name="Ryan C."/>
        </authorList>
    </citation>
    <scope>NUCLEOTIDE SEQUENCE [LARGE SCALE GENOMIC DNA]</scope>
</reference>
<name>A0ABC9B7A2_9POAL</name>
<gene>
    <name evidence="4" type="ORF">URODEC1_LOCUS61474</name>
</gene>
<evidence type="ECO:0000259" key="3">
    <source>
        <dbReference type="Pfam" id="PF03478"/>
    </source>
</evidence>
<sequence>MEQPPASNADWSCLPGCILASILCLLEFPDVFSTAAVCTSWRATARMLPRLGNIYSRPQTPCLLYTSVAGATEMFSLTTSRSYTLPKLPADTHVADRYIFGSSHGWLVTADGRSELHLFNPATGEQLGLAPIATIEHVTPVLDDNGRLSRYNLSFYDARVPRLELQPPQAFQVGELREALFVKVVLSCDPSRADCTAMLIHNPNRQLSFARVGLGGEQWHWVTTSPRYVDYSDCIYHAGAFYAIDLQGGIHRYTIAGSYASCEVIFNDTVAYIAHNVYIAEASSGGLLQIWRFTDMQGDETRELRTNGFDIYDLDFENQSIMPKNNLGDDALFIGHNYTCCLPTKDYPKLLPGHVYFTDDCDYWVMDNKNSRRDVGFYNLENRSCHELASTVPWVNWPNPIWITPSFTKTKKGVILIRKHSTSLEFYKKHPGTAGNYITPPPSMRQASKLLTAGDEHHGQDRSTFLLHE</sequence>
<feature type="domain" description="F-box" evidence="2">
    <location>
        <begin position="11"/>
        <end position="49"/>
    </location>
</feature>
<protein>
    <recommendedName>
        <fullName evidence="6">F-box domain-containing protein</fullName>
    </recommendedName>
</protein>
<dbReference type="EMBL" id="OZ075134">
    <property type="protein sequence ID" value="CAL4993286.1"/>
    <property type="molecule type" value="Genomic_DNA"/>
</dbReference>
<evidence type="ECO:0008006" key="6">
    <source>
        <dbReference type="Google" id="ProtNLM"/>
    </source>
</evidence>
<keyword evidence="1" id="KW-0732">Signal</keyword>
<proteinExistence type="predicted"/>
<dbReference type="AlphaFoldDB" id="A0ABC9B7A2"/>
<reference evidence="4 5" key="2">
    <citation type="submission" date="2024-10" db="EMBL/GenBank/DDBJ databases">
        <authorList>
            <person name="Ryan C."/>
        </authorList>
    </citation>
    <scope>NUCLEOTIDE SEQUENCE [LARGE SCALE GENOMIC DNA]</scope>
</reference>
<dbReference type="Pfam" id="PF03478">
    <property type="entry name" value="Beta-prop_KIB1-4"/>
    <property type="match status" value="1"/>
</dbReference>
<evidence type="ECO:0000313" key="4">
    <source>
        <dbReference type="EMBL" id="CAL4993286.1"/>
    </source>
</evidence>
<evidence type="ECO:0000256" key="1">
    <source>
        <dbReference type="SAM" id="SignalP"/>
    </source>
</evidence>
<dbReference type="SUPFAM" id="SSF81383">
    <property type="entry name" value="F-box domain"/>
    <property type="match status" value="1"/>
</dbReference>
<evidence type="ECO:0000313" key="5">
    <source>
        <dbReference type="Proteomes" id="UP001497457"/>
    </source>
</evidence>
<dbReference type="PANTHER" id="PTHR44586:SF10">
    <property type="entry name" value="DUF295 DOMAIN-CONTAINING PROTEIN"/>
    <property type="match status" value="1"/>
</dbReference>
<dbReference type="InterPro" id="IPR001810">
    <property type="entry name" value="F-box_dom"/>
</dbReference>
<dbReference type="PANTHER" id="PTHR44586">
    <property type="entry name" value="F-BOX DOMAIN CONTAINING PROTEIN, EXPRESSED"/>
    <property type="match status" value="1"/>
</dbReference>
<feature type="signal peptide" evidence="1">
    <location>
        <begin position="1"/>
        <end position="33"/>
    </location>
</feature>
<feature type="domain" description="KIB1-4 beta-propeller" evidence="3">
    <location>
        <begin position="74"/>
        <end position="379"/>
    </location>
</feature>